<feature type="compositionally biased region" description="Low complexity" evidence="8">
    <location>
        <begin position="93"/>
        <end position="108"/>
    </location>
</feature>
<dbReference type="PANTHER" id="PTHR46283">
    <property type="entry name" value="E3 UBIQUITIN-PROTEIN LIGASE MARCH5"/>
    <property type="match status" value="1"/>
</dbReference>
<evidence type="ECO:0000256" key="1">
    <source>
        <dbReference type="ARBA" id="ARBA00004141"/>
    </source>
</evidence>
<keyword evidence="4" id="KW-0863">Zinc-finger</keyword>
<feature type="region of interest" description="Disordered" evidence="8">
    <location>
        <begin position="372"/>
        <end position="392"/>
    </location>
</feature>
<proteinExistence type="predicted"/>
<dbReference type="Gene3D" id="3.30.40.10">
    <property type="entry name" value="Zinc/RING finger domain, C3HC4 (zinc finger)"/>
    <property type="match status" value="1"/>
</dbReference>
<keyword evidence="2" id="KW-0812">Transmembrane</keyword>
<dbReference type="OrthoDB" id="5817083at2759"/>
<feature type="compositionally biased region" description="Low complexity" evidence="8">
    <location>
        <begin position="35"/>
        <end position="44"/>
    </location>
</feature>
<dbReference type="GO" id="GO:0016020">
    <property type="term" value="C:membrane"/>
    <property type="evidence" value="ECO:0007669"/>
    <property type="project" value="UniProtKB-SubCell"/>
</dbReference>
<evidence type="ECO:0000259" key="9">
    <source>
        <dbReference type="PROSITE" id="PS51292"/>
    </source>
</evidence>
<dbReference type="PROSITE" id="PS51292">
    <property type="entry name" value="ZF_RING_CH"/>
    <property type="match status" value="1"/>
</dbReference>
<evidence type="ECO:0000256" key="6">
    <source>
        <dbReference type="ARBA" id="ARBA00022989"/>
    </source>
</evidence>
<dbReference type="InterPro" id="IPR013083">
    <property type="entry name" value="Znf_RING/FYVE/PHD"/>
</dbReference>
<evidence type="ECO:0000256" key="3">
    <source>
        <dbReference type="ARBA" id="ARBA00022723"/>
    </source>
</evidence>
<dbReference type="Pfam" id="PF12906">
    <property type="entry name" value="RINGv"/>
    <property type="match status" value="1"/>
</dbReference>
<feature type="compositionally biased region" description="Polar residues" evidence="8">
    <location>
        <begin position="45"/>
        <end position="76"/>
    </location>
</feature>
<evidence type="ECO:0000313" key="10">
    <source>
        <dbReference type="EMBL" id="CDS05802.1"/>
    </source>
</evidence>
<keyword evidence="5" id="KW-0862">Zinc</keyword>
<accession>A0A077WGJ0</accession>
<feature type="region of interest" description="Disordered" evidence="8">
    <location>
        <begin position="26"/>
        <end position="158"/>
    </location>
</feature>
<feature type="compositionally biased region" description="Low complexity" evidence="8">
    <location>
        <begin position="139"/>
        <end position="151"/>
    </location>
</feature>
<dbReference type="EMBL" id="LK023317">
    <property type="protein sequence ID" value="CDS05802.1"/>
    <property type="molecule type" value="Genomic_DNA"/>
</dbReference>
<evidence type="ECO:0000256" key="4">
    <source>
        <dbReference type="ARBA" id="ARBA00022771"/>
    </source>
</evidence>
<reference evidence="10" key="1">
    <citation type="journal article" date="2014" name="Genome Announc.">
        <title>De novo whole-genome sequence and genome annotation of Lichtheimia ramosa.</title>
        <authorList>
            <person name="Linde J."/>
            <person name="Schwartze V."/>
            <person name="Binder U."/>
            <person name="Lass-Florl C."/>
            <person name="Voigt K."/>
            <person name="Horn F."/>
        </authorList>
    </citation>
    <scope>NUCLEOTIDE SEQUENCE</scope>
    <source>
        <strain evidence="10">JMRC FSU:6197</strain>
    </source>
</reference>
<evidence type="ECO:0000256" key="5">
    <source>
        <dbReference type="ARBA" id="ARBA00022833"/>
    </source>
</evidence>
<dbReference type="InterPro" id="IPR011016">
    <property type="entry name" value="Znf_RING-CH"/>
</dbReference>
<dbReference type="SUPFAM" id="SSF57850">
    <property type="entry name" value="RING/U-box"/>
    <property type="match status" value="1"/>
</dbReference>
<feature type="compositionally biased region" description="Low complexity" evidence="8">
    <location>
        <begin position="372"/>
        <end position="386"/>
    </location>
</feature>
<feature type="domain" description="RING-CH-type" evidence="9">
    <location>
        <begin position="154"/>
        <end position="219"/>
    </location>
</feature>
<protein>
    <recommendedName>
        <fullName evidence="9">RING-CH-type domain-containing protein</fullName>
    </recommendedName>
</protein>
<evidence type="ECO:0000256" key="7">
    <source>
        <dbReference type="ARBA" id="ARBA00023136"/>
    </source>
</evidence>
<keyword evidence="6" id="KW-1133">Transmembrane helix</keyword>
<keyword evidence="3" id="KW-0479">Metal-binding</keyword>
<comment type="subcellular location">
    <subcellularLocation>
        <location evidence="1">Membrane</location>
        <topology evidence="1">Multi-pass membrane protein</topology>
    </subcellularLocation>
</comment>
<dbReference type="GO" id="GO:0008270">
    <property type="term" value="F:zinc ion binding"/>
    <property type="evidence" value="ECO:0007669"/>
    <property type="project" value="UniProtKB-KW"/>
</dbReference>
<gene>
    <name evidence="10" type="ORF">LRAMOSA08330</name>
</gene>
<dbReference type="AlphaFoldDB" id="A0A077WGJ0"/>
<name>A0A077WGJ0_9FUNG</name>
<dbReference type="SMART" id="SM00744">
    <property type="entry name" value="RINGv"/>
    <property type="match status" value="1"/>
</dbReference>
<evidence type="ECO:0000256" key="8">
    <source>
        <dbReference type="SAM" id="MobiDB-lite"/>
    </source>
</evidence>
<organism evidence="10">
    <name type="scientific">Lichtheimia ramosa</name>
    <dbReference type="NCBI Taxonomy" id="688394"/>
    <lineage>
        <taxon>Eukaryota</taxon>
        <taxon>Fungi</taxon>
        <taxon>Fungi incertae sedis</taxon>
        <taxon>Mucoromycota</taxon>
        <taxon>Mucoromycotina</taxon>
        <taxon>Mucoromycetes</taxon>
        <taxon>Mucorales</taxon>
        <taxon>Lichtheimiaceae</taxon>
        <taxon>Lichtheimia</taxon>
    </lineage>
</organism>
<feature type="compositionally biased region" description="Polar residues" evidence="8">
    <location>
        <begin position="128"/>
        <end position="138"/>
    </location>
</feature>
<sequence length="519" mass="58139">MSHFRYPNSSLMSAAGYYAYHQHNNSVDEEDSPLTTTTTTSSSTHDTPTVIANGSSSTQRTNYRTRVLNASNTPSTVPGRRVLINDDDEDGNASTMSASSASSSSSSTILAPRPTTTARQHGVHDTRQSNTPSRINVTRQQQDQQQQQQQPMPSPSDDSRRCWICFGEDEDSEGIWVKPCKCSLVSHEQCLLDWITENQKGSPLKKVYCPQCNTPYSLMERRSVSLALLGLIDTLARTAAPYLTFLGLGCSVLLTSTTYGAYTVMTLFGARQGERLIGRPAFWTWRTWLGLPAIPAALVLSRSRWADGVLPFAAMLILRATSANQQGAVQMTWPPSPAVTLGVLPWIRLLYNNLYLLAQHHLSRKLLHLRNRQTSPQRRTQQQQQPAAGTDPSAAFRQVLEQNGVDILADPVWEGRRQHQREEETRQEQENALMEVREASDLGVTVIGALLWPTISSIVGSCLNHFKLVRQHFPEPFHRNVLGGCLFVVVKDMASLLYKYERIKQRQTRRVRNYSEIAK</sequence>
<keyword evidence="7" id="KW-0472">Membrane</keyword>
<evidence type="ECO:0000256" key="2">
    <source>
        <dbReference type="ARBA" id="ARBA00022692"/>
    </source>
</evidence>